<evidence type="ECO:0000256" key="4">
    <source>
        <dbReference type="ARBA" id="ARBA00022630"/>
    </source>
</evidence>
<feature type="transmembrane region" description="Helical" evidence="17">
    <location>
        <begin position="47"/>
        <end position="64"/>
    </location>
</feature>
<dbReference type="SUPFAM" id="SSF63380">
    <property type="entry name" value="Riboflavin synthase domain-like"/>
    <property type="match status" value="1"/>
</dbReference>
<dbReference type="PANTHER" id="PTHR19370">
    <property type="entry name" value="NADH-CYTOCHROME B5 REDUCTASE"/>
    <property type="match status" value="1"/>
</dbReference>
<feature type="binding site" evidence="15">
    <location>
        <position position="140"/>
    </location>
    <ligand>
        <name>FAD</name>
        <dbReference type="ChEBI" id="CHEBI:57692"/>
    </ligand>
</feature>
<evidence type="ECO:0000256" key="15">
    <source>
        <dbReference type="PIRSR" id="PIRSR601834-1"/>
    </source>
</evidence>
<dbReference type="InterPro" id="IPR039261">
    <property type="entry name" value="FNR_nucleotide-bd"/>
</dbReference>
<evidence type="ECO:0000256" key="9">
    <source>
        <dbReference type="ARBA" id="ARBA00023002"/>
    </source>
</evidence>
<gene>
    <name evidence="19" type="primary">MCR1</name>
    <name evidence="19" type="ORF">TWF696_009617</name>
</gene>
<keyword evidence="4 15" id="KW-0285">Flavoprotein</keyword>
<feature type="binding site" evidence="15">
    <location>
        <position position="156"/>
    </location>
    <ligand>
        <name>FAD</name>
        <dbReference type="ChEBI" id="CHEBI:57692"/>
    </ligand>
</feature>
<dbReference type="PANTHER" id="PTHR19370:SF171">
    <property type="entry name" value="NADH-CYTOCHROME B5 REDUCTASE 2"/>
    <property type="match status" value="1"/>
</dbReference>
<dbReference type="PROSITE" id="PS51384">
    <property type="entry name" value="FAD_FR"/>
    <property type="match status" value="1"/>
</dbReference>
<comment type="caution">
    <text evidence="19">The sequence shown here is derived from an EMBL/GenBank/DDBJ whole genome shotgun (WGS) entry which is preliminary data.</text>
</comment>
<dbReference type="AlphaFoldDB" id="A0AAV9UFB7"/>
<evidence type="ECO:0000256" key="16">
    <source>
        <dbReference type="RuleBase" id="RU361226"/>
    </source>
</evidence>
<accession>A0AAV9UFB7</accession>
<evidence type="ECO:0000256" key="7">
    <source>
        <dbReference type="ARBA" id="ARBA00022827"/>
    </source>
</evidence>
<evidence type="ECO:0000256" key="5">
    <source>
        <dbReference type="ARBA" id="ARBA00022692"/>
    </source>
</evidence>
<evidence type="ECO:0000313" key="20">
    <source>
        <dbReference type="Proteomes" id="UP001375240"/>
    </source>
</evidence>
<feature type="binding site" evidence="15">
    <location>
        <position position="158"/>
    </location>
    <ligand>
        <name>FAD</name>
        <dbReference type="ChEBI" id="CHEBI:57692"/>
    </ligand>
</feature>
<comment type="catalytic activity">
    <reaction evidence="14 16">
        <text>2 Fe(III)-[cytochrome b5] + NADH = 2 Fe(II)-[cytochrome b5] + NAD(+) + H(+)</text>
        <dbReference type="Rhea" id="RHEA:46680"/>
        <dbReference type="Rhea" id="RHEA-COMP:10438"/>
        <dbReference type="Rhea" id="RHEA-COMP:10439"/>
        <dbReference type="ChEBI" id="CHEBI:15378"/>
        <dbReference type="ChEBI" id="CHEBI:29033"/>
        <dbReference type="ChEBI" id="CHEBI:29034"/>
        <dbReference type="ChEBI" id="CHEBI:57540"/>
        <dbReference type="ChEBI" id="CHEBI:57945"/>
        <dbReference type="EC" id="1.6.2.2"/>
    </reaction>
</comment>
<comment type="cofactor">
    <cofactor evidence="1 15 16">
        <name>FAD</name>
        <dbReference type="ChEBI" id="CHEBI:57692"/>
    </cofactor>
</comment>
<evidence type="ECO:0000256" key="8">
    <source>
        <dbReference type="ARBA" id="ARBA00022989"/>
    </source>
</evidence>
<keyword evidence="9 16" id="KW-0560">Oxidoreductase</keyword>
<dbReference type="SUPFAM" id="SSF52343">
    <property type="entry name" value="Ferredoxin reductase-like, C-terminal NADP-linked domain"/>
    <property type="match status" value="1"/>
</dbReference>
<dbReference type="PRINTS" id="PR00406">
    <property type="entry name" value="CYTB5RDTASE"/>
</dbReference>
<keyword evidence="10 16" id="KW-0520">NAD</keyword>
<dbReference type="InterPro" id="IPR017927">
    <property type="entry name" value="FAD-bd_FR_type"/>
</dbReference>
<proteinExistence type="inferred from homology"/>
<evidence type="ECO:0000256" key="6">
    <source>
        <dbReference type="ARBA" id="ARBA00022787"/>
    </source>
</evidence>
<comment type="function">
    <text evidence="13">May mediate the reduction of outer membrane cytochrome b5.</text>
</comment>
<evidence type="ECO:0000256" key="2">
    <source>
        <dbReference type="ARBA" id="ARBA00004572"/>
    </source>
</evidence>
<evidence type="ECO:0000256" key="3">
    <source>
        <dbReference type="ARBA" id="ARBA00006105"/>
    </source>
</evidence>
<reference evidence="19 20" key="1">
    <citation type="submission" date="2019-10" db="EMBL/GenBank/DDBJ databases">
        <authorList>
            <person name="Palmer J.M."/>
        </authorList>
    </citation>
    <scope>NUCLEOTIDE SEQUENCE [LARGE SCALE GENOMIC DNA]</scope>
    <source>
        <strain evidence="19 20">TWF696</strain>
    </source>
</reference>
<feature type="binding site" evidence="15">
    <location>
        <position position="141"/>
    </location>
    <ligand>
        <name>FAD</name>
        <dbReference type="ChEBI" id="CHEBI:57692"/>
    </ligand>
</feature>
<dbReference type="InterPro" id="IPR001709">
    <property type="entry name" value="Flavoprot_Pyr_Nucl_cyt_Rdtase"/>
</dbReference>
<dbReference type="Gene3D" id="2.40.30.10">
    <property type="entry name" value="Translation factors"/>
    <property type="match status" value="1"/>
</dbReference>
<evidence type="ECO:0000256" key="14">
    <source>
        <dbReference type="ARBA" id="ARBA00047682"/>
    </source>
</evidence>
<keyword evidence="12 17" id="KW-0472">Membrane</keyword>
<dbReference type="GO" id="GO:0090524">
    <property type="term" value="F:cytochrome-b5 reductase activity, acting on NADH"/>
    <property type="evidence" value="ECO:0007669"/>
    <property type="project" value="UniProtKB-EC"/>
</dbReference>
<dbReference type="Pfam" id="PF00970">
    <property type="entry name" value="FAD_binding_6"/>
    <property type="match status" value="1"/>
</dbReference>
<keyword evidence="8 17" id="KW-1133">Transmembrane helix</keyword>
<keyword evidence="20" id="KW-1185">Reference proteome</keyword>
<dbReference type="InterPro" id="IPR001433">
    <property type="entry name" value="OxRdtase_FAD/NAD-bd"/>
</dbReference>
<protein>
    <recommendedName>
        <fullName evidence="16">NADH-cytochrome b5 reductase</fullName>
        <ecNumber evidence="16">1.6.2.2</ecNumber>
    </recommendedName>
</protein>
<evidence type="ECO:0000256" key="12">
    <source>
        <dbReference type="ARBA" id="ARBA00023136"/>
    </source>
</evidence>
<name>A0AAV9UFB7_9PEZI</name>
<dbReference type="PRINTS" id="PR00371">
    <property type="entry name" value="FPNCR"/>
</dbReference>
<dbReference type="Gene3D" id="3.40.50.80">
    <property type="entry name" value="Nucleotide-binding domain of ferredoxin-NADP reductase (FNR) module"/>
    <property type="match status" value="1"/>
</dbReference>
<dbReference type="GO" id="GO:0006696">
    <property type="term" value="P:ergosterol biosynthetic process"/>
    <property type="evidence" value="ECO:0007669"/>
    <property type="project" value="TreeGrafter"/>
</dbReference>
<keyword evidence="6" id="KW-1000">Mitochondrion outer membrane</keyword>
<dbReference type="InterPro" id="IPR017938">
    <property type="entry name" value="Riboflavin_synthase-like_b-brl"/>
</dbReference>
<evidence type="ECO:0000256" key="17">
    <source>
        <dbReference type="SAM" id="Phobius"/>
    </source>
</evidence>
<keyword evidence="11" id="KW-0496">Mitochondrion</keyword>
<comment type="similarity">
    <text evidence="3 16">Belongs to the flavoprotein pyridine nucleotide cytochrome reductase family.</text>
</comment>
<feature type="binding site" evidence="15">
    <location>
        <position position="166"/>
    </location>
    <ligand>
        <name>FAD</name>
        <dbReference type="ChEBI" id="CHEBI:57692"/>
    </ligand>
</feature>
<evidence type="ECO:0000256" key="10">
    <source>
        <dbReference type="ARBA" id="ARBA00023027"/>
    </source>
</evidence>
<dbReference type="EC" id="1.6.2.2" evidence="16"/>
<sequence>MFARQAFTTATRGAFSSFAPAASRQSIRRYATDGPQKGTQFLQPRNFIYVAAGGVAAAFSLYWLKGQQSILIQPPKPAIPALNGDDQWVDLKLLKIEPYNHNTKKFIFELPSDDHVSGVKIASCVLTKYQPEGGKPIIRPYTPISDEDARGYLTLLVKQYPKGPMSTHLHEMAPDQRLHFKGPIPKYPWEANKHDHIALIAGGTGITPMWQLIRHIFKNKDDKTKVTLVFGNIAEEDILLRQELAAIENEYPQRFRAFYTLEKPPKEFVGNKGFITKALLKQVLPEPQSENIKVFVCGPPGMMDAISGNKKSPKDQGDLKGILKELGYSQDQVFKF</sequence>
<dbReference type="Proteomes" id="UP001375240">
    <property type="component" value="Unassembled WGS sequence"/>
</dbReference>
<evidence type="ECO:0000313" key="19">
    <source>
        <dbReference type="EMBL" id="KAK6338808.1"/>
    </source>
</evidence>
<dbReference type="EMBL" id="JAVHNQ010000009">
    <property type="protein sequence ID" value="KAK6338808.1"/>
    <property type="molecule type" value="Genomic_DNA"/>
</dbReference>
<dbReference type="InterPro" id="IPR008333">
    <property type="entry name" value="Cbr1-like_FAD-bd_dom"/>
</dbReference>
<evidence type="ECO:0000259" key="18">
    <source>
        <dbReference type="PROSITE" id="PS51384"/>
    </source>
</evidence>
<feature type="binding site" evidence="15">
    <location>
        <position position="139"/>
    </location>
    <ligand>
        <name>FAD</name>
        <dbReference type="ChEBI" id="CHEBI:57692"/>
    </ligand>
</feature>
<dbReference type="InterPro" id="IPR001834">
    <property type="entry name" value="CBR-like"/>
</dbReference>
<feature type="binding site" evidence="15">
    <location>
        <position position="207"/>
    </location>
    <ligand>
        <name>FAD</name>
        <dbReference type="ChEBI" id="CHEBI:57692"/>
    </ligand>
</feature>
<dbReference type="FunFam" id="3.40.50.80:FF:000009">
    <property type="entry name" value="NADH-cytochrome b5 reductase"/>
    <property type="match status" value="1"/>
</dbReference>
<dbReference type="Pfam" id="PF00175">
    <property type="entry name" value="NAD_binding_1"/>
    <property type="match status" value="1"/>
</dbReference>
<evidence type="ECO:0000256" key="11">
    <source>
        <dbReference type="ARBA" id="ARBA00023128"/>
    </source>
</evidence>
<comment type="subcellular location">
    <subcellularLocation>
        <location evidence="2">Mitochondrion outer membrane</location>
        <topology evidence="2">Single-pass membrane protein</topology>
    </subcellularLocation>
</comment>
<keyword evidence="5 17" id="KW-0812">Transmembrane</keyword>
<dbReference type="GO" id="GO:0005741">
    <property type="term" value="C:mitochondrial outer membrane"/>
    <property type="evidence" value="ECO:0007669"/>
    <property type="project" value="UniProtKB-SubCell"/>
</dbReference>
<dbReference type="FunFam" id="2.40.30.10:FF:000032">
    <property type="entry name" value="NADH-cytochrome b5 reductase"/>
    <property type="match status" value="1"/>
</dbReference>
<organism evidence="19 20">
    <name type="scientific">Orbilia brochopaga</name>
    <dbReference type="NCBI Taxonomy" id="3140254"/>
    <lineage>
        <taxon>Eukaryota</taxon>
        <taxon>Fungi</taxon>
        <taxon>Dikarya</taxon>
        <taxon>Ascomycota</taxon>
        <taxon>Pezizomycotina</taxon>
        <taxon>Orbiliomycetes</taxon>
        <taxon>Orbiliales</taxon>
        <taxon>Orbiliaceae</taxon>
        <taxon>Orbilia</taxon>
    </lineage>
</organism>
<evidence type="ECO:0000256" key="13">
    <source>
        <dbReference type="ARBA" id="ARBA00037464"/>
    </source>
</evidence>
<keyword evidence="7 15" id="KW-0274">FAD</keyword>
<feature type="domain" description="FAD-binding FR-type" evidence="18">
    <location>
        <begin position="86"/>
        <end position="190"/>
    </location>
</feature>
<dbReference type="CDD" id="cd06183">
    <property type="entry name" value="cyt_b5_reduct_like"/>
    <property type="match status" value="1"/>
</dbReference>
<feature type="binding site" evidence="15">
    <location>
        <position position="165"/>
    </location>
    <ligand>
        <name>FAD</name>
        <dbReference type="ChEBI" id="CHEBI:57692"/>
    </ligand>
</feature>
<evidence type="ECO:0000256" key="1">
    <source>
        <dbReference type="ARBA" id="ARBA00001974"/>
    </source>
</evidence>